<dbReference type="EMBL" id="GBXM01019360">
    <property type="protein sequence ID" value="JAH89217.1"/>
    <property type="molecule type" value="Transcribed_RNA"/>
</dbReference>
<accession>A0A0E9WFS2</accession>
<evidence type="ECO:0000313" key="1">
    <source>
        <dbReference type="EMBL" id="JAH89217.1"/>
    </source>
</evidence>
<protein>
    <submittedName>
        <fullName evidence="1">Uncharacterized protein</fullName>
    </submittedName>
</protein>
<reference evidence="1" key="1">
    <citation type="submission" date="2014-11" db="EMBL/GenBank/DDBJ databases">
        <authorList>
            <person name="Amaro Gonzalez C."/>
        </authorList>
    </citation>
    <scope>NUCLEOTIDE SEQUENCE</scope>
</reference>
<name>A0A0E9WFS2_ANGAN</name>
<organism evidence="1">
    <name type="scientific">Anguilla anguilla</name>
    <name type="common">European freshwater eel</name>
    <name type="synonym">Muraena anguilla</name>
    <dbReference type="NCBI Taxonomy" id="7936"/>
    <lineage>
        <taxon>Eukaryota</taxon>
        <taxon>Metazoa</taxon>
        <taxon>Chordata</taxon>
        <taxon>Craniata</taxon>
        <taxon>Vertebrata</taxon>
        <taxon>Euteleostomi</taxon>
        <taxon>Actinopterygii</taxon>
        <taxon>Neopterygii</taxon>
        <taxon>Teleostei</taxon>
        <taxon>Anguilliformes</taxon>
        <taxon>Anguillidae</taxon>
        <taxon>Anguilla</taxon>
    </lineage>
</organism>
<reference evidence="1" key="2">
    <citation type="journal article" date="2015" name="Fish Shellfish Immunol.">
        <title>Early steps in the European eel (Anguilla anguilla)-Vibrio vulnificus interaction in the gills: Role of the RtxA13 toxin.</title>
        <authorList>
            <person name="Callol A."/>
            <person name="Pajuelo D."/>
            <person name="Ebbesson L."/>
            <person name="Teles M."/>
            <person name="MacKenzie S."/>
            <person name="Amaro C."/>
        </authorList>
    </citation>
    <scope>NUCLEOTIDE SEQUENCE</scope>
</reference>
<sequence length="40" mass="4653">MLKNIECTQKVMLFTFHSGTMRGGCILYIYCMRTSSQFLV</sequence>
<proteinExistence type="predicted"/>
<dbReference type="AlphaFoldDB" id="A0A0E9WFS2"/>